<protein>
    <recommendedName>
        <fullName evidence="1">NadR/Ttd14 AAA domain-containing protein</fullName>
    </recommendedName>
</protein>
<accession>A0A3G8JU74</accession>
<dbReference type="EMBL" id="CP033972">
    <property type="protein sequence ID" value="AZG48082.1"/>
    <property type="molecule type" value="Genomic_DNA"/>
</dbReference>
<gene>
    <name evidence="2" type="ORF">D7316_04695</name>
</gene>
<evidence type="ECO:0000313" key="3">
    <source>
        <dbReference type="Proteomes" id="UP000271469"/>
    </source>
</evidence>
<dbReference type="KEGG" id="gom:D7316_04695"/>
<keyword evidence="3" id="KW-1185">Reference proteome</keyword>
<feature type="domain" description="NadR/Ttd14 AAA" evidence="1">
    <location>
        <begin position="6"/>
        <end position="95"/>
    </location>
</feature>
<dbReference type="Pfam" id="PF13521">
    <property type="entry name" value="AAA_28"/>
    <property type="match status" value="1"/>
</dbReference>
<evidence type="ECO:0000259" key="1">
    <source>
        <dbReference type="Pfam" id="PF13521"/>
    </source>
</evidence>
<proteinExistence type="predicted"/>
<organism evidence="2 3">
    <name type="scientific">Gordonia insulae</name>
    <dbReference type="NCBI Taxonomy" id="2420509"/>
    <lineage>
        <taxon>Bacteria</taxon>
        <taxon>Bacillati</taxon>
        <taxon>Actinomycetota</taxon>
        <taxon>Actinomycetes</taxon>
        <taxon>Mycobacteriales</taxon>
        <taxon>Gordoniaceae</taxon>
        <taxon>Gordonia</taxon>
    </lineage>
</organism>
<reference evidence="2 3" key="1">
    <citation type="submission" date="2018-11" db="EMBL/GenBank/DDBJ databases">
        <title>Gordonia insulae sp. nov., isolated from an island soil.</title>
        <authorList>
            <person name="Kim Y.S."/>
            <person name="Kim S.B."/>
        </authorList>
    </citation>
    <scope>NUCLEOTIDE SEQUENCE [LARGE SCALE GENOMIC DNA]</scope>
    <source>
        <strain evidence="2 3">MMS17-SY073</strain>
    </source>
</reference>
<sequence>MPGAVTTFFDRGLVDAAIAIRHYTGTYATTIGHDALRSYHHRVFFTPPWEAIWSTDDARRHSLAEATAEYERLTHGYDELGYRITVLPPTSVNDRVEQILRELDIQA</sequence>
<dbReference type="AlphaFoldDB" id="A0A3G8JU74"/>
<evidence type="ECO:0000313" key="2">
    <source>
        <dbReference type="EMBL" id="AZG48082.1"/>
    </source>
</evidence>
<dbReference type="Proteomes" id="UP000271469">
    <property type="component" value="Chromosome"/>
</dbReference>
<dbReference type="InterPro" id="IPR038727">
    <property type="entry name" value="NadR/Ttd14_AAA_dom"/>
</dbReference>
<name>A0A3G8JU74_9ACTN</name>
<dbReference type="Gene3D" id="3.40.50.300">
    <property type="entry name" value="P-loop containing nucleotide triphosphate hydrolases"/>
    <property type="match status" value="1"/>
</dbReference>
<dbReference type="InterPro" id="IPR027417">
    <property type="entry name" value="P-loop_NTPase"/>
</dbReference>